<feature type="compositionally biased region" description="Polar residues" evidence="10">
    <location>
        <begin position="354"/>
        <end position="365"/>
    </location>
</feature>
<feature type="compositionally biased region" description="Polar residues" evidence="10">
    <location>
        <begin position="196"/>
        <end position="213"/>
    </location>
</feature>
<accession>A0A1E4TB12</accession>
<dbReference type="PROSITE" id="PS00108">
    <property type="entry name" value="PROTEIN_KINASE_ST"/>
    <property type="match status" value="1"/>
</dbReference>
<evidence type="ECO:0000256" key="2">
    <source>
        <dbReference type="ARBA" id="ARBA00022527"/>
    </source>
</evidence>
<evidence type="ECO:0000256" key="6">
    <source>
        <dbReference type="ARBA" id="ARBA00022840"/>
    </source>
</evidence>
<dbReference type="GO" id="GO:0005524">
    <property type="term" value="F:ATP binding"/>
    <property type="evidence" value="ECO:0007669"/>
    <property type="project" value="UniProtKB-UniRule"/>
</dbReference>
<keyword evidence="13" id="KW-1185">Reference proteome</keyword>
<dbReference type="PANTHER" id="PTHR43895:SF32">
    <property type="entry name" value="SERINE_THREONINE-PROTEIN KINASE CHK1"/>
    <property type="match status" value="1"/>
</dbReference>
<keyword evidence="2" id="KW-0723">Serine/threonine-protein kinase</keyword>
<comment type="catalytic activity">
    <reaction evidence="8">
        <text>L-seryl-[protein] + ATP = O-phospho-L-seryl-[protein] + ADP + H(+)</text>
        <dbReference type="Rhea" id="RHEA:17989"/>
        <dbReference type="Rhea" id="RHEA-COMP:9863"/>
        <dbReference type="Rhea" id="RHEA-COMP:11604"/>
        <dbReference type="ChEBI" id="CHEBI:15378"/>
        <dbReference type="ChEBI" id="CHEBI:29999"/>
        <dbReference type="ChEBI" id="CHEBI:30616"/>
        <dbReference type="ChEBI" id="CHEBI:83421"/>
        <dbReference type="ChEBI" id="CHEBI:456216"/>
        <dbReference type="EC" id="2.7.11.1"/>
    </reaction>
</comment>
<feature type="region of interest" description="Disordered" evidence="10">
    <location>
        <begin position="382"/>
        <end position="444"/>
    </location>
</feature>
<gene>
    <name evidence="12" type="ORF">CANCADRAFT_3480</name>
</gene>
<evidence type="ECO:0000313" key="12">
    <source>
        <dbReference type="EMBL" id="ODV88838.1"/>
    </source>
</evidence>
<keyword evidence="5" id="KW-0418">Kinase</keyword>
<organism evidence="12 13">
    <name type="scientific">Tortispora caseinolytica NRRL Y-17796</name>
    <dbReference type="NCBI Taxonomy" id="767744"/>
    <lineage>
        <taxon>Eukaryota</taxon>
        <taxon>Fungi</taxon>
        <taxon>Dikarya</taxon>
        <taxon>Ascomycota</taxon>
        <taxon>Saccharomycotina</taxon>
        <taxon>Trigonopsidomycetes</taxon>
        <taxon>Trigonopsidales</taxon>
        <taxon>Trigonopsidaceae</taxon>
        <taxon>Tortispora</taxon>
    </lineage>
</organism>
<protein>
    <recommendedName>
        <fullName evidence="1">non-specific serine/threonine protein kinase</fullName>
        <ecNumber evidence="1">2.7.11.1</ecNumber>
    </recommendedName>
</protein>
<keyword evidence="3" id="KW-0808">Transferase</keyword>
<evidence type="ECO:0000313" key="13">
    <source>
        <dbReference type="Proteomes" id="UP000095023"/>
    </source>
</evidence>
<feature type="domain" description="Protein kinase" evidence="11">
    <location>
        <begin position="21"/>
        <end position="328"/>
    </location>
</feature>
<evidence type="ECO:0000256" key="3">
    <source>
        <dbReference type="ARBA" id="ARBA00022679"/>
    </source>
</evidence>
<dbReference type="OrthoDB" id="541276at2759"/>
<dbReference type="Gene3D" id="1.10.510.10">
    <property type="entry name" value="Transferase(Phosphotransferase) domain 1"/>
    <property type="match status" value="2"/>
</dbReference>
<evidence type="ECO:0000256" key="9">
    <source>
        <dbReference type="PROSITE-ProRule" id="PRU10141"/>
    </source>
</evidence>
<dbReference type="EMBL" id="KV453843">
    <property type="protein sequence ID" value="ODV88838.1"/>
    <property type="molecule type" value="Genomic_DNA"/>
</dbReference>
<evidence type="ECO:0000256" key="7">
    <source>
        <dbReference type="ARBA" id="ARBA00047899"/>
    </source>
</evidence>
<dbReference type="Proteomes" id="UP000095023">
    <property type="component" value="Unassembled WGS sequence"/>
</dbReference>
<name>A0A1E4TB12_9ASCO</name>
<evidence type="ECO:0000256" key="8">
    <source>
        <dbReference type="ARBA" id="ARBA00048679"/>
    </source>
</evidence>
<evidence type="ECO:0000256" key="1">
    <source>
        <dbReference type="ARBA" id="ARBA00012513"/>
    </source>
</evidence>
<evidence type="ECO:0000256" key="10">
    <source>
        <dbReference type="SAM" id="MobiDB-lite"/>
    </source>
</evidence>
<evidence type="ECO:0000256" key="4">
    <source>
        <dbReference type="ARBA" id="ARBA00022741"/>
    </source>
</evidence>
<dbReference type="InterPro" id="IPR017441">
    <property type="entry name" value="Protein_kinase_ATP_BS"/>
</dbReference>
<proteinExistence type="predicted"/>
<dbReference type="InterPro" id="IPR008271">
    <property type="entry name" value="Ser/Thr_kinase_AS"/>
</dbReference>
<feature type="region of interest" description="Disordered" evidence="10">
    <location>
        <begin position="354"/>
        <end position="373"/>
    </location>
</feature>
<dbReference type="PROSITE" id="PS50011">
    <property type="entry name" value="PROTEIN_KINASE_DOM"/>
    <property type="match status" value="1"/>
</dbReference>
<dbReference type="SUPFAM" id="SSF56112">
    <property type="entry name" value="Protein kinase-like (PK-like)"/>
    <property type="match status" value="1"/>
</dbReference>
<evidence type="ECO:0000256" key="5">
    <source>
        <dbReference type="ARBA" id="ARBA00022777"/>
    </source>
</evidence>
<dbReference type="AlphaFoldDB" id="A0A1E4TB12"/>
<evidence type="ECO:0000259" key="11">
    <source>
        <dbReference type="PROSITE" id="PS50011"/>
    </source>
</evidence>
<dbReference type="Pfam" id="PF00069">
    <property type="entry name" value="Pkinase"/>
    <property type="match status" value="1"/>
</dbReference>
<dbReference type="InterPro" id="IPR000719">
    <property type="entry name" value="Prot_kinase_dom"/>
</dbReference>
<dbReference type="GO" id="GO:0004674">
    <property type="term" value="F:protein serine/threonine kinase activity"/>
    <property type="evidence" value="ECO:0007669"/>
    <property type="project" value="UniProtKB-KW"/>
</dbReference>
<feature type="compositionally biased region" description="Low complexity" evidence="10">
    <location>
        <begin position="215"/>
        <end position="225"/>
    </location>
</feature>
<comment type="catalytic activity">
    <reaction evidence="7">
        <text>L-threonyl-[protein] + ATP = O-phospho-L-threonyl-[protein] + ADP + H(+)</text>
        <dbReference type="Rhea" id="RHEA:46608"/>
        <dbReference type="Rhea" id="RHEA-COMP:11060"/>
        <dbReference type="Rhea" id="RHEA-COMP:11605"/>
        <dbReference type="ChEBI" id="CHEBI:15378"/>
        <dbReference type="ChEBI" id="CHEBI:30013"/>
        <dbReference type="ChEBI" id="CHEBI:30616"/>
        <dbReference type="ChEBI" id="CHEBI:61977"/>
        <dbReference type="ChEBI" id="CHEBI:456216"/>
        <dbReference type="EC" id="2.7.11.1"/>
    </reaction>
</comment>
<dbReference type="InterPro" id="IPR011009">
    <property type="entry name" value="Kinase-like_dom_sf"/>
</dbReference>
<dbReference type="EC" id="2.7.11.1" evidence="1"/>
<dbReference type="SMART" id="SM00220">
    <property type="entry name" value="S_TKc"/>
    <property type="match status" value="1"/>
</dbReference>
<feature type="compositionally biased region" description="Polar residues" evidence="10">
    <location>
        <begin position="387"/>
        <end position="415"/>
    </location>
</feature>
<feature type="binding site" evidence="9">
    <location>
        <position position="55"/>
    </location>
    <ligand>
        <name>ATP</name>
        <dbReference type="ChEBI" id="CHEBI:30616"/>
    </ligand>
</feature>
<feature type="region of interest" description="Disordered" evidence="10">
    <location>
        <begin position="196"/>
        <end position="233"/>
    </location>
</feature>
<dbReference type="FunFam" id="3.30.200.20:FF:000042">
    <property type="entry name" value="Aurora kinase A"/>
    <property type="match status" value="1"/>
</dbReference>
<dbReference type="GO" id="GO:0007165">
    <property type="term" value="P:signal transduction"/>
    <property type="evidence" value="ECO:0007669"/>
    <property type="project" value="TreeGrafter"/>
</dbReference>
<keyword evidence="6 9" id="KW-0067">ATP-binding</keyword>
<keyword evidence="4 9" id="KW-0547">Nucleotide-binding</keyword>
<dbReference type="PROSITE" id="PS00107">
    <property type="entry name" value="PROTEIN_KINASE_ATP"/>
    <property type="match status" value="1"/>
</dbReference>
<sequence>MSQTSAAKASMRLGEVIDGRYQLEQVLGVGGYGSVYSAIELVSKSRFAVKILPRKHITQRQLQFQKIEIALHKKVSKHPHIVSLLEVIEKPHEVYMIMEYCPDGDLFTNITERNLFVHDPHAIRRAFIQLIDAVQYCHAQGVYHRDLKPENILYCARTNSLKLTDFGLATPAPETRDFGCGSTFYMSPECLNSFSPNSTEHSPSSLNTNTISALSPPSSKSTSPKHSPKRANDCMIDTAPPFNSAANDVWSLGVIFINLACGRNPWKKASPESDEAYSAFLKNSAFLLSILPLTSSSLAILVRIFEPNPLRRISLPELRRLVIQCPEFTVTPRYLSARTISPRTCRGEYQANQYHQPASRTQQPHKFSLDQYPYEPRTPQKVIATPQGYTPKTPQTPFERNSTAGSVTKPSSTSAKTHHRHSPPSRVTNPYAVSVAPKSNGERDYHQVKAASIKLQQRLMNTQEDVFMQSEAVKLDISPVTIKQAKNMQEKANIDPYKTPPRRSYAHNGIHTPISPAEYSQRVVTRAAEAALQSSINFVPTRPNFGSHMASASTAAGNSWNNMTPSELQGLGILHEAETVHR</sequence>
<reference evidence="13" key="1">
    <citation type="submission" date="2016-02" db="EMBL/GenBank/DDBJ databases">
        <title>Comparative genomics of biotechnologically important yeasts.</title>
        <authorList>
            <consortium name="DOE Joint Genome Institute"/>
            <person name="Riley R."/>
            <person name="Haridas S."/>
            <person name="Wolfe K.H."/>
            <person name="Lopes M.R."/>
            <person name="Hittinger C.T."/>
            <person name="Goker M."/>
            <person name="Salamov A."/>
            <person name="Wisecaver J."/>
            <person name="Long T.M."/>
            <person name="Aerts A.L."/>
            <person name="Barry K."/>
            <person name="Choi C."/>
            <person name="Clum A."/>
            <person name="Coughlan A.Y."/>
            <person name="Deshpande S."/>
            <person name="Douglass A.P."/>
            <person name="Hanson S.J."/>
            <person name="Klenk H.-P."/>
            <person name="Labutti K."/>
            <person name="Lapidus A."/>
            <person name="Lindquist E."/>
            <person name="Lipzen A."/>
            <person name="Meier-Kolthoff J.P."/>
            <person name="Ohm R.A."/>
            <person name="Otillar R.P."/>
            <person name="Pangilinan J."/>
            <person name="Peng Y."/>
            <person name="Rokas A."/>
            <person name="Rosa C.A."/>
            <person name="Scheuner C."/>
            <person name="Sibirny A.A."/>
            <person name="Slot J.C."/>
            <person name="Stielow J.B."/>
            <person name="Sun H."/>
            <person name="Kurtzman C.P."/>
            <person name="Blackwell M."/>
            <person name="Jeffries T.W."/>
            <person name="Grigoriev I.V."/>
        </authorList>
    </citation>
    <scope>NUCLEOTIDE SEQUENCE [LARGE SCALE GENOMIC DNA]</scope>
    <source>
        <strain evidence="13">NRRL Y-17796</strain>
    </source>
</reference>
<dbReference type="PANTHER" id="PTHR43895">
    <property type="entry name" value="CALCIUM/CALMODULIN-DEPENDENT PROTEIN KINASE KINASE-RELATED"/>
    <property type="match status" value="1"/>
</dbReference>